<dbReference type="OrthoDB" id="19159at2759"/>
<feature type="compositionally biased region" description="Polar residues" evidence="1">
    <location>
        <begin position="162"/>
        <end position="174"/>
    </location>
</feature>
<reference evidence="2 3" key="1">
    <citation type="submission" date="2014-12" db="EMBL/GenBank/DDBJ databases">
        <authorList>
            <person name="Neuveglise Cecile"/>
        </authorList>
    </citation>
    <scope>NUCLEOTIDE SEQUENCE [LARGE SCALE GENOMIC DNA]</scope>
    <source>
        <strain evidence="2 3">CBS 12615</strain>
    </source>
</reference>
<feature type="compositionally biased region" description="Polar residues" evidence="1">
    <location>
        <begin position="143"/>
        <end position="154"/>
    </location>
</feature>
<feature type="region of interest" description="Disordered" evidence="1">
    <location>
        <begin position="14"/>
        <end position="83"/>
    </location>
</feature>
<dbReference type="Proteomes" id="UP000054304">
    <property type="component" value="Unassembled WGS sequence"/>
</dbReference>
<dbReference type="GO" id="GO:0044732">
    <property type="term" value="C:mitotic spindle pole body"/>
    <property type="evidence" value="ECO:0007669"/>
    <property type="project" value="TreeGrafter"/>
</dbReference>
<dbReference type="EMBL" id="LN736369">
    <property type="protein sequence ID" value="CEP64059.1"/>
    <property type="molecule type" value="Genomic_DNA"/>
</dbReference>
<dbReference type="PANTHER" id="PTHR35140">
    <property type="entry name" value="MITOTIC CHECK POINT PROTEIN BFA1"/>
    <property type="match status" value="1"/>
</dbReference>
<name>A0A0C7N1R5_9SACH</name>
<feature type="compositionally biased region" description="Acidic residues" evidence="1">
    <location>
        <begin position="122"/>
        <end position="131"/>
    </location>
</feature>
<protein>
    <submittedName>
        <fullName evidence="2">LALA0S10e01310g1_1</fullName>
    </submittedName>
</protein>
<dbReference type="GO" id="GO:0005096">
    <property type="term" value="F:GTPase activator activity"/>
    <property type="evidence" value="ECO:0007669"/>
    <property type="project" value="EnsemblFungi"/>
</dbReference>
<dbReference type="GeneID" id="34687588"/>
<evidence type="ECO:0000313" key="3">
    <source>
        <dbReference type="Proteomes" id="UP000054304"/>
    </source>
</evidence>
<dbReference type="InterPro" id="IPR034586">
    <property type="entry name" value="Bfa1/Byr4"/>
</dbReference>
<feature type="region of interest" description="Disordered" evidence="1">
    <location>
        <begin position="104"/>
        <end position="207"/>
    </location>
</feature>
<dbReference type="HOGENOM" id="CLU_037140_0_0_1"/>
<feature type="compositionally biased region" description="Acidic residues" evidence="1">
    <location>
        <begin position="74"/>
        <end position="83"/>
    </location>
</feature>
<feature type="compositionally biased region" description="Polar residues" evidence="1">
    <location>
        <begin position="195"/>
        <end position="207"/>
    </location>
</feature>
<dbReference type="AlphaFoldDB" id="A0A0C7N1R5"/>
<dbReference type="RefSeq" id="XP_022630269.1">
    <property type="nucleotide sequence ID" value="XM_022775397.1"/>
</dbReference>
<dbReference type="GO" id="GO:0005092">
    <property type="term" value="F:GDP-dissociation inhibitor activity"/>
    <property type="evidence" value="ECO:0007669"/>
    <property type="project" value="EnsemblFungi"/>
</dbReference>
<accession>A0A0C7N1R5</accession>
<organism evidence="2 3">
    <name type="scientific">Lachancea lanzarotensis</name>
    <dbReference type="NCBI Taxonomy" id="1245769"/>
    <lineage>
        <taxon>Eukaryota</taxon>
        <taxon>Fungi</taxon>
        <taxon>Dikarya</taxon>
        <taxon>Ascomycota</taxon>
        <taxon>Saccharomycotina</taxon>
        <taxon>Saccharomycetes</taxon>
        <taxon>Saccharomycetales</taxon>
        <taxon>Saccharomycetaceae</taxon>
        <taxon>Lachancea</taxon>
    </lineage>
</organism>
<dbReference type="GO" id="GO:0031578">
    <property type="term" value="P:mitotic spindle orientation checkpoint signaling"/>
    <property type="evidence" value="ECO:0007669"/>
    <property type="project" value="EnsemblFungi"/>
</dbReference>
<gene>
    <name evidence="2" type="ORF">LALA0_S10e01310g</name>
</gene>
<feature type="compositionally biased region" description="Polar residues" evidence="1">
    <location>
        <begin position="50"/>
        <end position="63"/>
    </location>
</feature>
<evidence type="ECO:0000256" key="1">
    <source>
        <dbReference type="SAM" id="MobiDB-lite"/>
    </source>
</evidence>
<evidence type="ECO:0000313" key="2">
    <source>
        <dbReference type="EMBL" id="CEP64059.1"/>
    </source>
</evidence>
<proteinExistence type="predicted"/>
<keyword evidence="3" id="KW-1185">Reference proteome</keyword>
<dbReference type="GO" id="GO:1990334">
    <property type="term" value="C:Bfa1-Bub2 complex"/>
    <property type="evidence" value="ECO:0007669"/>
    <property type="project" value="EnsemblFungi"/>
</dbReference>
<dbReference type="STRING" id="1245769.A0A0C7N1R5"/>
<dbReference type="PANTHER" id="PTHR35140:SF1">
    <property type="entry name" value="MITOTIC CHECK POINT PROTEIN BFA1"/>
    <property type="match status" value="1"/>
</dbReference>
<sequence>MSIRPVNLDEFAETSFEDIEATVSPVNWPRSNTTRQISPASSPLKAQGGPPSTASSESTTFSKNQKRYSTHTESDEDGSAFLDDFEEFRGKKRDDDLVKRHFIQNYDSDTIKHGPGIVEGDNGYDNDEDELATLTQRFAKHMQPSSTNGRNLSGISRPRKQVGSSFHKQPQSMLNLRGHSRDRKPSNGRPYELANSRSASNLRVASRLNPSTVQYKKSMPALSRYDIIREENERDDYDEAFEDDLKFEKSLLQPQFLSDDDDKSPLNLSPSQYTVTADDSLLTPQLHKRHFEWVKPSQLGMFREPAKSSKPKKRLSASRRLKTIKQEIDHNTPMKKGRMVYNPETLTWEGNEQALSKFRDVDTFDKKAIVIKEKPELQPPDEGGKRSKFKQHGKVVGRMMFDQENLCWVRVDGNEKNPFKEIPEFFPRTSNVNVPGTGMNGVSSKRSQSHFAPTRESGRFASTATTRFHSLGTNPSLHDSTFSVDSKTLERFYHEENRWSKKVGGWFILRDVESEEYDADEGLPDSKGNDYMYEIRNMVISSARN</sequence>
<feature type="compositionally biased region" description="Polar residues" evidence="1">
    <location>
        <begin position="29"/>
        <end position="41"/>
    </location>
</feature>